<dbReference type="InterPro" id="IPR003675">
    <property type="entry name" value="Rce1/LyrA-like_dom"/>
</dbReference>
<dbReference type="GO" id="GO:0008237">
    <property type="term" value="F:metallopeptidase activity"/>
    <property type="evidence" value="ECO:0007669"/>
    <property type="project" value="UniProtKB-KW"/>
</dbReference>
<feature type="transmembrane region" description="Helical" evidence="1">
    <location>
        <begin position="315"/>
        <end position="339"/>
    </location>
</feature>
<keyword evidence="1" id="KW-1133">Transmembrane helix</keyword>
<feature type="transmembrane region" description="Helical" evidence="1">
    <location>
        <begin position="434"/>
        <end position="456"/>
    </location>
</feature>
<feature type="transmembrane region" description="Helical" evidence="1">
    <location>
        <begin position="385"/>
        <end position="404"/>
    </location>
</feature>
<feature type="transmembrane region" description="Helical" evidence="1">
    <location>
        <begin position="351"/>
        <end position="373"/>
    </location>
</feature>
<name>A0A8A4TGJ4_SULCO</name>
<dbReference type="GO" id="GO:0004175">
    <property type="term" value="F:endopeptidase activity"/>
    <property type="evidence" value="ECO:0007669"/>
    <property type="project" value="UniProtKB-ARBA"/>
</dbReference>
<dbReference type="KEGG" id="scor:J3U87_20185"/>
<dbReference type="GO" id="GO:0080120">
    <property type="term" value="P:CAAX-box protein maturation"/>
    <property type="evidence" value="ECO:0007669"/>
    <property type="project" value="UniProtKB-ARBA"/>
</dbReference>
<dbReference type="EMBL" id="CP071793">
    <property type="protein sequence ID" value="QTD47911.1"/>
    <property type="molecule type" value="Genomic_DNA"/>
</dbReference>
<keyword evidence="3" id="KW-0482">Metalloprotease</keyword>
<feature type="transmembrane region" description="Helical" evidence="1">
    <location>
        <begin position="244"/>
        <end position="261"/>
    </location>
</feature>
<dbReference type="PANTHER" id="PTHR43592">
    <property type="entry name" value="CAAX AMINO TERMINAL PROTEASE"/>
    <property type="match status" value="1"/>
</dbReference>
<evidence type="ECO:0000259" key="2">
    <source>
        <dbReference type="Pfam" id="PF02517"/>
    </source>
</evidence>
<evidence type="ECO:0000313" key="4">
    <source>
        <dbReference type="Proteomes" id="UP000663929"/>
    </source>
</evidence>
<keyword evidence="1" id="KW-0472">Membrane</keyword>
<organism evidence="3 4">
    <name type="scientific">Sulfidibacter corallicola</name>
    <dbReference type="NCBI Taxonomy" id="2818388"/>
    <lineage>
        <taxon>Bacteria</taxon>
        <taxon>Pseudomonadati</taxon>
        <taxon>Acidobacteriota</taxon>
        <taxon>Holophagae</taxon>
        <taxon>Acanthopleuribacterales</taxon>
        <taxon>Acanthopleuribacteraceae</taxon>
        <taxon>Sulfidibacter</taxon>
    </lineage>
</organism>
<protein>
    <submittedName>
        <fullName evidence="3">CPBP family intramembrane metalloprotease</fullName>
    </submittedName>
</protein>
<feature type="transmembrane region" description="Helical" evidence="1">
    <location>
        <begin position="410"/>
        <end position="427"/>
    </location>
</feature>
<feature type="domain" description="CAAX prenyl protease 2/Lysostaphin resistance protein A-like" evidence="2">
    <location>
        <begin position="360"/>
        <end position="447"/>
    </location>
</feature>
<accession>A0A8A4TGJ4</accession>
<dbReference type="Proteomes" id="UP000663929">
    <property type="component" value="Chromosome"/>
</dbReference>
<dbReference type="RefSeq" id="WP_237377578.1">
    <property type="nucleotide sequence ID" value="NZ_CP071793.1"/>
</dbReference>
<keyword evidence="1" id="KW-0812">Transmembrane</keyword>
<dbReference type="Pfam" id="PF02517">
    <property type="entry name" value="Rce1-like"/>
    <property type="match status" value="1"/>
</dbReference>
<keyword evidence="3" id="KW-0645">Protease</keyword>
<keyword evidence="4" id="KW-1185">Reference proteome</keyword>
<proteinExistence type="predicted"/>
<dbReference type="AlphaFoldDB" id="A0A8A4TGJ4"/>
<evidence type="ECO:0000256" key="1">
    <source>
        <dbReference type="SAM" id="Phobius"/>
    </source>
</evidence>
<feature type="transmembrane region" description="Helical" evidence="1">
    <location>
        <begin position="198"/>
        <end position="223"/>
    </location>
</feature>
<dbReference type="PANTHER" id="PTHR43592:SF15">
    <property type="entry name" value="CAAX AMINO TERMINAL PROTEASE FAMILY PROTEIN"/>
    <property type="match status" value="1"/>
</dbReference>
<gene>
    <name evidence="3" type="ORF">J3U87_20185</name>
</gene>
<reference evidence="3" key="1">
    <citation type="submission" date="2021-03" db="EMBL/GenBank/DDBJ databases">
        <title>Acanthopleuribacteraceae sp. M133.</title>
        <authorList>
            <person name="Wang G."/>
        </authorList>
    </citation>
    <scope>NUCLEOTIDE SEQUENCE</scope>
    <source>
        <strain evidence="3">M133</strain>
    </source>
</reference>
<sequence length="457" mass="50024">MNSSPSQPTSSPDPFIDSPFFRGFLFVLFLVLVATYVVLIDFTNEQQRAQPQGMSPQFHLLARYSVGLGQLAQMAAREGQGTDRILPVETRTQLVEQLLQVALTPDDRLRAVVVVAELQDPETARNILSGVREAEPPLEILNTADLLEAVYAEPVGTVNREALEERLGWYGKLAAGTHLVEDDPYRTQPRMAALSTCLMVIVWFMGLLATLGAGVVVSGFAMVQMRRGKLAFFQQALNLRLPKGRGAFMEAMVLFIWILLFSAMLPAWIPAAVRFMFLLLPVGWLVLRGLDRQQIILGVGLHAGKGIWREMACGALGYLAGVPLAMLGFALTFLIVGITGNQPSHPIVESFAGASWLDMLGLLVLVCGVAPLVEEILFRGIFYHYLRGTMGALMAALVSGFFFAVIHPQGLAAIPMLASIGMIFALIREWRGSLIGSMTAHALNNTIPVTLMFIMFH</sequence>
<feature type="transmembrane region" description="Helical" evidence="1">
    <location>
        <begin position="20"/>
        <end position="39"/>
    </location>
</feature>
<evidence type="ECO:0000313" key="3">
    <source>
        <dbReference type="EMBL" id="QTD47911.1"/>
    </source>
</evidence>
<keyword evidence="3" id="KW-0378">Hydrolase</keyword>